<dbReference type="Proteomes" id="UP001220022">
    <property type="component" value="Unassembled WGS sequence"/>
</dbReference>
<evidence type="ECO:0000259" key="1">
    <source>
        <dbReference type="Pfam" id="PF13847"/>
    </source>
</evidence>
<evidence type="ECO:0000313" key="3">
    <source>
        <dbReference type="Proteomes" id="UP001220022"/>
    </source>
</evidence>
<dbReference type="Gene3D" id="3.40.50.150">
    <property type="entry name" value="Vaccinia Virus protein VP39"/>
    <property type="match status" value="1"/>
</dbReference>
<dbReference type="EMBL" id="JARHTQ010000002">
    <property type="protein sequence ID" value="MDF2254750.1"/>
    <property type="molecule type" value="Genomic_DNA"/>
</dbReference>
<comment type="caution">
    <text evidence="2">The sequence shown here is derived from an EMBL/GenBank/DDBJ whole genome shotgun (WGS) entry which is preliminary data.</text>
</comment>
<evidence type="ECO:0000313" key="2">
    <source>
        <dbReference type="EMBL" id="MDF2254750.1"/>
    </source>
</evidence>
<dbReference type="GO" id="GO:0008168">
    <property type="term" value="F:methyltransferase activity"/>
    <property type="evidence" value="ECO:0007669"/>
    <property type="project" value="UniProtKB-KW"/>
</dbReference>
<dbReference type="InterPro" id="IPR025714">
    <property type="entry name" value="Methyltranfer_dom"/>
</dbReference>
<dbReference type="Pfam" id="PF13847">
    <property type="entry name" value="Methyltransf_31"/>
    <property type="match status" value="1"/>
</dbReference>
<sequence length="259" mass="27729">MTRTYGVPRPDRVAYLDQAAATAPARAYKARLLTELELRSGHTVLDVGCGPGTDLAAMAAAVAPGGRVIGVDHADDMVREARQRLAGTPGVEVREGDAHDLPLDTSSVDRARVDRVLMHVTDPAEVLAELRRVVRPGGLVGLAEPDWDTLVVDPGDPETVRAFNRFVTGNQVRNATIGRQLARLGAAAGFTVRDVTGTAPVFRDLPVADQVLGLSRNAERAVRAGYLDRRAADRWIAALTEGPLLATFTVFTVVLERPS</sequence>
<proteinExistence type="predicted"/>
<dbReference type="SUPFAM" id="SSF53335">
    <property type="entry name" value="S-adenosyl-L-methionine-dependent methyltransferases"/>
    <property type="match status" value="1"/>
</dbReference>
<dbReference type="RefSeq" id="WP_275807785.1">
    <property type="nucleotide sequence ID" value="NZ_BAAANM010000008.1"/>
</dbReference>
<dbReference type="PANTHER" id="PTHR42912">
    <property type="entry name" value="METHYLTRANSFERASE"/>
    <property type="match status" value="1"/>
</dbReference>
<dbReference type="CDD" id="cd02440">
    <property type="entry name" value="AdoMet_MTases"/>
    <property type="match status" value="1"/>
</dbReference>
<dbReference type="InterPro" id="IPR029063">
    <property type="entry name" value="SAM-dependent_MTases_sf"/>
</dbReference>
<accession>A0ABT5YTB5</accession>
<protein>
    <submittedName>
        <fullName evidence="2">Methyltransferase domain-containing protein</fullName>
    </submittedName>
</protein>
<dbReference type="InterPro" id="IPR050508">
    <property type="entry name" value="Methyltransf_Superfamily"/>
</dbReference>
<keyword evidence="2" id="KW-0489">Methyltransferase</keyword>
<gene>
    <name evidence="2" type="ORF">P2L57_03065</name>
</gene>
<organism evidence="2 3">
    <name type="scientific">Streptantibioticus ferralitis</name>
    <dbReference type="NCBI Taxonomy" id="236510"/>
    <lineage>
        <taxon>Bacteria</taxon>
        <taxon>Bacillati</taxon>
        <taxon>Actinomycetota</taxon>
        <taxon>Actinomycetes</taxon>
        <taxon>Kitasatosporales</taxon>
        <taxon>Streptomycetaceae</taxon>
        <taxon>Streptantibioticus</taxon>
    </lineage>
</organism>
<keyword evidence="2" id="KW-0808">Transferase</keyword>
<name>A0ABT5YTB5_9ACTN</name>
<keyword evidence="3" id="KW-1185">Reference proteome</keyword>
<reference evidence="2 3" key="1">
    <citation type="submission" date="2023-03" db="EMBL/GenBank/DDBJ databases">
        <title>Draft genome sequence of type strain Streptomyces ferralitis JCM 14344.</title>
        <authorList>
            <person name="Klaysubun C."/>
            <person name="Duangmal K."/>
        </authorList>
    </citation>
    <scope>NUCLEOTIDE SEQUENCE [LARGE SCALE GENOMIC DNA]</scope>
    <source>
        <strain evidence="2 3">JCM 14344</strain>
    </source>
</reference>
<feature type="domain" description="Methyltransferase" evidence="1">
    <location>
        <begin position="39"/>
        <end position="146"/>
    </location>
</feature>
<dbReference type="GO" id="GO:0032259">
    <property type="term" value="P:methylation"/>
    <property type="evidence" value="ECO:0007669"/>
    <property type="project" value="UniProtKB-KW"/>
</dbReference>
<dbReference type="PANTHER" id="PTHR42912:SF93">
    <property type="entry name" value="N6-ADENOSINE-METHYLTRANSFERASE TMT1A"/>
    <property type="match status" value="1"/>
</dbReference>